<dbReference type="AlphaFoldDB" id="B0EC86"/>
<reference evidence="2" key="1">
    <citation type="submission" date="2007-12" db="EMBL/GenBank/DDBJ databases">
        <title>Annotation of Entamoeba dispar SAW760.</title>
        <authorList>
            <person name="Lorenzi H."/>
            <person name="Inman J."/>
            <person name="Schobel S."/>
            <person name="Amedeo P."/>
            <person name="Caler E."/>
        </authorList>
    </citation>
    <scope>NUCLEOTIDE SEQUENCE [LARGE SCALE GENOMIC DNA]</scope>
    <source>
        <strain evidence="2">ATCC PRA-260 / SAW760</strain>
    </source>
</reference>
<accession>B0EC86</accession>
<name>B0EC86_ENTDS</name>
<sequence>MDNMYSAWNPQLLISIKTPQSVNAVNSCTLTIHWQFDVTLRGLRKVLVSEDNSFKPYIGFIGYARNNNGLVVPNNVPNAQPPYILVGAIDNSSAPSINPETVYDAANNAYSNGGLVLPNDGLPEHNVNL</sequence>
<dbReference type="EMBL" id="DS548690">
    <property type="protein sequence ID" value="EDR27861.1"/>
    <property type="molecule type" value="Genomic_DNA"/>
</dbReference>
<proteinExistence type="predicted"/>
<gene>
    <name evidence="1" type="ORF">EDI_274590</name>
</gene>
<dbReference type="Proteomes" id="UP000008076">
    <property type="component" value="Unassembled WGS sequence"/>
</dbReference>
<organism evidence="2">
    <name type="scientific">Entamoeba dispar (strain ATCC PRA-260 / SAW760)</name>
    <dbReference type="NCBI Taxonomy" id="370354"/>
    <lineage>
        <taxon>Eukaryota</taxon>
        <taxon>Amoebozoa</taxon>
        <taxon>Evosea</taxon>
        <taxon>Archamoebae</taxon>
        <taxon>Mastigamoebida</taxon>
        <taxon>Entamoebidae</taxon>
        <taxon>Entamoeba</taxon>
    </lineage>
</organism>
<evidence type="ECO:0000313" key="2">
    <source>
        <dbReference type="Proteomes" id="UP000008076"/>
    </source>
</evidence>
<dbReference type="RefSeq" id="XP_001735918.1">
    <property type="nucleotide sequence ID" value="XM_001735866.1"/>
</dbReference>
<protein>
    <submittedName>
        <fullName evidence="1">Uncharacterized protein</fullName>
    </submittedName>
</protein>
<dbReference type="KEGG" id="edi:EDI_274590"/>
<dbReference type="VEuPathDB" id="AmoebaDB:EDI_274590"/>
<evidence type="ECO:0000313" key="1">
    <source>
        <dbReference type="EMBL" id="EDR27861.1"/>
    </source>
</evidence>
<dbReference type="eggNOG" id="ENOG502RBUW">
    <property type="taxonomic scope" value="Eukaryota"/>
</dbReference>
<dbReference type="GeneID" id="5880894"/>
<keyword evidence="2" id="KW-1185">Reference proteome</keyword>